<evidence type="ECO:0000313" key="1">
    <source>
        <dbReference type="EMBL" id="CAJ0567068.1"/>
    </source>
</evidence>
<feature type="non-terminal residue" evidence="1">
    <location>
        <position position="1"/>
    </location>
</feature>
<reference evidence="1" key="1">
    <citation type="submission" date="2023-06" db="EMBL/GenBank/DDBJ databases">
        <authorList>
            <person name="Delattre M."/>
        </authorList>
    </citation>
    <scope>NUCLEOTIDE SEQUENCE</scope>
    <source>
        <strain evidence="1">AF72</strain>
    </source>
</reference>
<sequence length="163" mass="18236">MTDRNDDDHLTMRPSVKVKKLLRSTDEFGAVLDIIRNKLLQTNIVVHSNNITILYSLIQLGCRGMNMTTEQPATATSSRIRWQLVRRRTAGSSTPDMQIAGEFDIDPDAEDLARAVFAVVVYMITLPSHASRNLDFAGSIARGFFKSLFTLLEPLSLTVWPPT</sequence>
<dbReference type="EMBL" id="CATQJA010001396">
    <property type="protein sequence ID" value="CAJ0567068.1"/>
    <property type="molecule type" value="Genomic_DNA"/>
</dbReference>
<proteinExistence type="predicted"/>
<gene>
    <name evidence="1" type="ORF">MSPICULIGERA_LOCUS5635</name>
</gene>
<organism evidence="1 2">
    <name type="scientific">Mesorhabditis spiculigera</name>
    <dbReference type="NCBI Taxonomy" id="96644"/>
    <lineage>
        <taxon>Eukaryota</taxon>
        <taxon>Metazoa</taxon>
        <taxon>Ecdysozoa</taxon>
        <taxon>Nematoda</taxon>
        <taxon>Chromadorea</taxon>
        <taxon>Rhabditida</taxon>
        <taxon>Rhabditina</taxon>
        <taxon>Rhabditomorpha</taxon>
        <taxon>Rhabditoidea</taxon>
        <taxon>Rhabditidae</taxon>
        <taxon>Mesorhabditinae</taxon>
        <taxon>Mesorhabditis</taxon>
    </lineage>
</organism>
<evidence type="ECO:0000313" key="2">
    <source>
        <dbReference type="Proteomes" id="UP001177023"/>
    </source>
</evidence>
<name>A0AA36FU44_9BILA</name>
<comment type="caution">
    <text evidence="1">The sequence shown here is derived from an EMBL/GenBank/DDBJ whole genome shotgun (WGS) entry which is preliminary data.</text>
</comment>
<dbReference type="Proteomes" id="UP001177023">
    <property type="component" value="Unassembled WGS sequence"/>
</dbReference>
<dbReference type="AlphaFoldDB" id="A0AA36FU44"/>
<keyword evidence="2" id="KW-1185">Reference proteome</keyword>
<protein>
    <submittedName>
        <fullName evidence="1">Uncharacterized protein</fullName>
    </submittedName>
</protein>
<accession>A0AA36FU44</accession>